<dbReference type="GO" id="GO:0000160">
    <property type="term" value="P:phosphorelay signal transduction system"/>
    <property type="evidence" value="ECO:0007669"/>
    <property type="project" value="InterPro"/>
</dbReference>
<dbReference type="Proteomes" id="UP000215215">
    <property type="component" value="Unassembled WGS sequence"/>
</dbReference>
<comment type="caution">
    <text evidence="1">Lacks conserved residue(s) required for the propagation of feature annotation.</text>
</comment>
<sequence>MVNKTIPVILLTTSKEEKDRIKNYRIGCNTFIEKPVEFEKFADAIREIQIYWTMSELP</sequence>
<evidence type="ECO:0000256" key="1">
    <source>
        <dbReference type="PROSITE-ProRule" id="PRU00169"/>
    </source>
</evidence>
<dbReference type="InterPro" id="IPR011006">
    <property type="entry name" value="CheY-like_superfamily"/>
</dbReference>
<comment type="caution">
    <text evidence="3">The sequence shown here is derived from an EMBL/GenBank/DDBJ whole genome shotgun (WGS) entry which is preliminary data.</text>
</comment>
<evidence type="ECO:0000313" key="4">
    <source>
        <dbReference type="Proteomes" id="UP000215215"/>
    </source>
</evidence>
<evidence type="ECO:0000313" key="3">
    <source>
        <dbReference type="EMBL" id="OYD15382.1"/>
    </source>
</evidence>
<dbReference type="InterPro" id="IPR052893">
    <property type="entry name" value="TCS_response_regulator"/>
</dbReference>
<dbReference type="AlphaFoldDB" id="A0A235BT79"/>
<dbReference type="Gene3D" id="3.40.50.2300">
    <property type="match status" value="1"/>
</dbReference>
<proteinExistence type="predicted"/>
<gene>
    <name evidence="3" type="ORF">CH333_05890</name>
</gene>
<dbReference type="PANTHER" id="PTHR44520">
    <property type="entry name" value="RESPONSE REGULATOR RCP1-RELATED"/>
    <property type="match status" value="1"/>
</dbReference>
<dbReference type="InterPro" id="IPR001789">
    <property type="entry name" value="Sig_transdc_resp-reg_receiver"/>
</dbReference>
<feature type="domain" description="Response regulatory" evidence="2">
    <location>
        <begin position="1"/>
        <end position="49"/>
    </location>
</feature>
<accession>A0A235BT79</accession>
<reference evidence="3 4" key="1">
    <citation type="submission" date="2017-07" db="EMBL/GenBank/DDBJ databases">
        <title>Recovery of genomes from metagenomes via a dereplication, aggregation, and scoring strategy.</title>
        <authorList>
            <person name="Sieber C.M."/>
            <person name="Probst A.J."/>
            <person name="Sharrar A."/>
            <person name="Thomas B.C."/>
            <person name="Hess M."/>
            <person name="Tringe S.G."/>
            <person name="Banfield J.F."/>
        </authorList>
    </citation>
    <scope>NUCLEOTIDE SEQUENCE [LARGE SCALE GENOMIC DNA]</scope>
    <source>
        <strain evidence="3">JGI_Cruoil_03_44_89</strain>
    </source>
</reference>
<organism evidence="3 4">
    <name type="scientific">candidate division WOR-3 bacterium JGI_Cruoil_03_44_89</name>
    <dbReference type="NCBI Taxonomy" id="1973748"/>
    <lineage>
        <taxon>Bacteria</taxon>
        <taxon>Bacteria division WOR-3</taxon>
    </lineage>
</organism>
<evidence type="ECO:0000259" key="2">
    <source>
        <dbReference type="PROSITE" id="PS50110"/>
    </source>
</evidence>
<name>A0A235BT79_UNCW3</name>
<dbReference type="EMBL" id="NOZQ01000125">
    <property type="protein sequence ID" value="OYD15382.1"/>
    <property type="molecule type" value="Genomic_DNA"/>
</dbReference>
<protein>
    <recommendedName>
        <fullName evidence="2">Response regulatory domain-containing protein</fullName>
    </recommendedName>
</protein>
<dbReference type="SUPFAM" id="SSF52172">
    <property type="entry name" value="CheY-like"/>
    <property type="match status" value="1"/>
</dbReference>
<dbReference type="PROSITE" id="PS50110">
    <property type="entry name" value="RESPONSE_REGULATORY"/>
    <property type="match status" value="1"/>
</dbReference>